<dbReference type="Proteomes" id="UP000197024">
    <property type="component" value="Chromosome"/>
</dbReference>
<dbReference type="AlphaFoldDB" id="A0A1Z3LYU7"/>
<dbReference type="EMBL" id="CP021995">
    <property type="protein sequence ID" value="ASD27358.1"/>
    <property type="molecule type" value="Genomic_DNA"/>
</dbReference>
<organism evidence="1 2">
    <name type="scientific">Brevundimonas diminuta</name>
    <name type="common">Pseudomonas diminuta</name>
    <dbReference type="NCBI Taxonomy" id="293"/>
    <lineage>
        <taxon>Bacteria</taxon>
        <taxon>Pseudomonadati</taxon>
        <taxon>Pseudomonadota</taxon>
        <taxon>Alphaproteobacteria</taxon>
        <taxon>Caulobacterales</taxon>
        <taxon>Caulobacteraceae</taxon>
        <taxon>Brevundimonas</taxon>
    </lineage>
</organism>
<name>A0A1Z3LYU7_BREDI</name>
<sequence>MLGGDPFRLAMDGSWEQRVNVEMLRVIATGLFGDMDAQVATPEAIGVAPLPGADRLALWAQRRTSPLTAEVERAFDSLLEGAFYLGFETPDYLWRLVGERCTGALDLRLHPCRFGPDYYLLVRSHGVPLRTLIDHETIQREMAIAAVSLQFDAVAAGTSAPKGADGVIALQMPTDSALLDDWGFANLADHADELRRFAGSLPVVWIKPHPHSSPGEADRLAVLQLENGRFTDRSTYHLIASRQVDKVMSLSSSVLHEAVLLGAAAVALRPDLSHGFPVRSEFVAARLGDLYGPVASWLRDGHISQTSAPSARSLKKLLNLDWGTTDAPSPVTCPPAIPDTPLAITSWPLTHAKSYGWYNADAWGVWSSDLAALDFTWPVEQDEPITFEMTAAVYTGGRGVTDEVEIWSGGRRLDIVTLPTNHGDPATVRFDVPKPVQGEVVQLVFYRRLARRPCDVEAIPDFRRLGMMLFAIGRAAPPITA</sequence>
<reference evidence="1 2" key="1">
    <citation type="submission" date="2017-06" db="EMBL/GenBank/DDBJ databases">
        <title>Biodegradation of gentamicin by bacterial consortia AMQD4 in synthetic medium and raw gentamicin sewage.</title>
        <authorList>
            <person name="Chang H."/>
            <person name="Feng Y."/>
            <person name="Li Z."/>
            <person name="Xue J."/>
            <person name="Cheng D."/>
        </authorList>
    </citation>
    <scope>NUCLEOTIDE SEQUENCE [LARGE SCALE GENOMIC DNA]</scope>
    <source>
        <strain evidence="1 2">BZC3</strain>
    </source>
</reference>
<protein>
    <submittedName>
        <fullName evidence="1">Uncharacterized protein</fullName>
    </submittedName>
</protein>
<accession>A0A1Z3LYU7</accession>
<evidence type="ECO:0000313" key="2">
    <source>
        <dbReference type="Proteomes" id="UP000197024"/>
    </source>
</evidence>
<evidence type="ECO:0000313" key="1">
    <source>
        <dbReference type="EMBL" id="ASD27358.1"/>
    </source>
</evidence>
<gene>
    <name evidence="1" type="ORF">CD943_10960</name>
</gene>
<reference evidence="1 2" key="2">
    <citation type="submission" date="2017-06" db="EMBL/GenBank/DDBJ databases">
        <authorList>
            <person name="Kim H.J."/>
            <person name="Triplett B.A."/>
        </authorList>
    </citation>
    <scope>NUCLEOTIDE SEQUENCE [LARGE SCALE GENOMIC DNA]</scope>
    <source>
        <strain evidence="1 2">BZC3</strain>
    </source>
</reference>
<proteinExistence type="predicted"/>